<evidence type="ECO:0000256" key="4">
    <source>
        <dbReference type="ARBA" id="ARBA00017858"/>
    </source>
</evidence>
<keyword evidence="6 13" id="KW-0808">Transferase</keyword>
<evidence type="ECO:0000256" key="2">
    <source>
        <dbReference type="ARBA" id="ARBA00007370"/>
    </source>
</evidence>
<reference evidence="16" key="1">
    <citation type="submission" date="2020-04" db="EMBL/GenBank/DDBJ databases">
        <title>Deep metagenomics examines the oral microbiome during advanced dental caries in children, revealing novel taxa and co-occurrences with host molecules.</title>
        <authorList>
            <person name="Baker J.L."/>
            <person name="Morton J.T."/>
            <person name="Dinis M."/>
            <person name="Alvarez R."/>
            <person name="Tran N.C."/>
            <person name="Knight R."/>
            <person name="Edlund A."/>
        </authorList>
    </citation>
    <scope>NUCLEOTIDE SEQUENCE</scope>
    <source>
        <strain evidence="16">JCVI_30_bin.13</strain>
    </source>
</reference>
<evidence type="ECO:0000256" key="12">
    <source>
        <dbReference type="ARBA" id="ARBA00049954"/>
    </source>
</evidence>
<dbReference type="PROSITE" id="PS00627">
    <property type="entry name" value="GHMP_KINASES_ATP"/>
    <property type="match status" value="1"/>
</dbReference>
<keyword evidence="7 13" id="KW-0791">Threonine biosynthesis</keyword>
<sequence>MRVRDDFVAVTVPGFDCMGLALDLWDDVSVHAMTGPTSVIVEGEGAGNVEQGEDNLVVRALRFALDRVGAPQVGVRMHCTNRIPHSRGLGSSASAIVAGVALARALVGEEDVLGRQEILQIGTQMEGHPDNVAPAVFGGATVAWMDEETNAVGSLRLTPPAGVEPVVFIPDFKLRTATARAALPDTIAHVDARFNVARAAALAAALSGQAQASGGADMHCVLMEATRDRLHQEQRRSAMEPSLALVDWLRGAGYAAVVSGAGPTVLSLEAVGADVRREAAASGWRVLPLGVAATGVQITRGSLAKVAF</sequence>
<evidence type="ECO:0000256" key="7">
    <source>
        <dbReference type="ARBA" id="ARBA00022697"/>
    </source>
</evidence>
<dbReference type="PANTHER" id="PTHR20861">
    <property type="entry name" value="HOMOSERINE/4-DIPHOSPHOCYTIDYL-2-C-METHYL-D-ERYTHRITOL KINASE"/>
    <property type="match status" value="1"/>
</dbReference>
<evidence type="ECO:0000256" key="11">
    <source>
        <dbReference type="ARBA" id="ARBA00049375"/>
    </source>
</evidence>
<comment type="catalytic activity">
    <reaction evidence="11 13">
        <text>L-homoserine + ATP = O-phospho-L-homoserine + ADP + H(+)</text>
        <dbReference type="Rhea" id="RHEA:13985"/>
        <dbReference type="ChEBI" id="CHEBI:15378"/>
        <dbReference type="ChEBI" id="CHEBI:30616"/>
        <dbReference type="ChEBI" id="CHEBI:57476"/>
        <dbReference type="ChEBI" id="CHEBI:57590"/>
        <dbReference type="ChEBI" id="CHEBI:456216"/>
        <dbReference type="EC" id="2.7.1.39"/>
    </reaction>
</comment>
<dbReference type="PRINTS" id="PR00958">
    <property type="entry name" value="HOMSERKINASE"/>
</dbReference>
<keyword evidence="13" id="KW-0963">Cytoplasm</keyword>
<dbReference type="EMBL" id="JABZGF010000007">
    <property type="protein sequence ID" value="MBF0965733.1"/>
    <property type="molecule type" value="Genomic_DNA"/>
</dbReference>
<evidence type="ECO:0000256" key="10">
    <source>
        <dbReference type="ARBA" id="ARBA00022840"/>
    </source>
</evidence>
<dbReference type="PIRSF" id="PIRSF000676">
    <property type="entry name" value="Homoser_kin"/>
    <property type="match status" value="1"/>
</dbReference>
<dbReference type="Pfam" id="PF08544">
    <property type="entry name" value="GHMP_kinases_C"/>
    <property type="match status" value="1"/>
</dbReference>
<comment type="similarity">
    <text evidence="2 13">Belongs to the GHMP kinase family. Homoserine kinase subfamily.</text>
</comment>
<dbReference type="InterPro" id="IPR006204">
    <property type="entry name" value="GHMP_kinase_N_dom"/>
</dbReference>
<dbReference type="InterPro" id="IPR014721">
    <property type="entry name" value="Ribsml_uS5_D2-typ_fold_subgr"/>
</dbReference>
<evidence type="ECO:0000256" key="13">
    <source>
        <dbReference type="HAMAP-Rule" id="MF_00384"/>
    </source>
</evidence>
<feature type="binding site" evidence="13">
    <location>
        <begin position="84"/>
        <end position="94"/>
    </location>
    <ligand>
        <name>ATP</name>
        <dbReference type="ChEBI" id="CHEBI:30616"/>
    </ligand>
</feature>
<evidence type="ECO:0000256" key="8">
    <source>
        <dbReference type="ARBA" id="ARBA00022741"/>
    </source>
</evidence>
<evidence type="ECO:0000259" key="15">
    <source>
        <dbReference type="Pfam" id="PF08544"/>
    </source>
</evidence>
<accession>A0A929RMS5</accession>
<dbReference type="Gene3D" id="3.30.230.10">
    <property type="match status" value="1"/>
</dbReference>
<dbReference type="GO" id="GO:0009088">
    <property type="term" value="P:threonine biosynthetic process"/>
    <property type="evidence" value="ECO:0007669"/>
    <property type="project" value="UniProtKB-UniRule"/>
</dbReference>
<evidence type="ECO:0000256" key="1">
    <source>
        <dbReference type="ARBA" id="ARBA00005015"/>
    </source>
</evidence>
<feature type="domain" description="GHMP kinase N-terminal" evidence="14">
    <location>
        <begin position="55"/>
        <end position="139"/>
    </location>
</feature>
<evidence type="ECO:0000256" key="9">
    <source>
        <dbReference type="ARBA" id="ARBA00022777"/>
    </source>
</evidence>
<dbReference type="Pfam" id="PF00288">
    <property type="entry name" value="GHMP_kinases_N"/>
    <property type="match status" value="1"/>
</dbReference>
<dbReference type="HAMAP" id="MF_00384">
    <property type="entry name" value="Homoser_kinase"/>
    <property type="match status" value="1"/>
</dbReference>
<keyword evidence="9 13" id="KW-0418">Kinase</keyword>
<dbReference type="InterPro" id="IPR013750">
    <property type="entry name" value="GHMP_kinase_C_dom"/>
</dbReference>
<dbReference type="EC" id="2.7.1.39" evidence="3 13"/>
<organism evidence="16 17">
    <name type="scientific">Actinomyces bouchesdurhonensis</name>
    <dbReference type="NCBI Taxonomy" id="1852361"/>
    <lineage>
        <taxon>Bacteria</taxon>
        <taxon>Bacillati</taxon>
        <taxon>Actinomycetota</taxon>
        <taxon>Actinomycetes</taxon>
        <taxon>Actinomycetales</taxon>
        <taxon>Actinomycetaceae</taxon>
        <taxon>Actinomyces</taxon>
    </lineage>
</organism>
<gene>
    <name evidence="13" type="primary">thrB</name>
    <name evidence="16" type="ORF">HXK09_00905</name>
</gene>
<feature type="domain" description="GHMP kinase C-terminal" evidence="15">
    <location>
        <begin position="227"/>
        <end position="268"/>
    </location>
</feature>
<dbReference type="InterPro" id="IPR036554">
    <property type="entry name" value="GHMP_kinase_C_sf"/>
</dbReference>
<evidence type="ECO:0000256" key="3">
    <source>
        <dbReference type="ARBA" id="ARBA00012078"/>
    </source>
</evidence>
<keyword evidence="5 13" id="KW-0028">Amino-acid biosynthesis</keyword>
<comment type="caution">
    <text evidence="16">The sequence shown here is derived from an EMBL/GenBank/DDBJ whole genome shotgun (WGS) entry which is preliminary data.</text>
</comment>
<dbReference type="Gene3D" id="3.30.70.890">
    <property type="entry name" value="GHMP kinase, C-terminal domain"/>
    <property type="match status" value="1"/>
</dbReference>
<dbReference type="Proteomes" id="UP000759246">
    <property type="component" value="Unassembled WGS sequence"/>
</dbReference>
<dbReference type="GO" id="GO:0005737">
    <property type="term" value="C:cytoplasm"/>
    <property type="evidence" value="ECO:0007669"/>
    <property type="project" value="UniProtKB-SubCell"/>
</dbReference>
<dbReference type="InterPro" id="IPR000870">
    <property type="entry name" value="Homoserine_kinase"/>
</dbReference>
<name>A0A929RMS5_9ACTO</name>
<keyword evidence="10 13" id="KW-0067">ATP-binding</keyword>
<dbReference type="AlphaFoldDB" id="A0A929RMS5"/>
<keyword evidence="8 13" id="KW-0547">Nucleotide-binding</keyword>
<dbReference type="InterPro" id="IPR020568">
    <property type="entry name" value="Ribosomal_Su5_D2-typ_SF"/>
</dbReference>
<dbReference type="SUPFAM" id="SSF55060">
    <property type="entry name" value="GHMP Kinase, C-terminal domain"/>
    <property type="match status" value="1"/>
</dbReference>
<comment type="pathway">
    <text evidence="1 13">Amino-acid biosynthesis; L-threonine biosynthesis; L-threonine from L-aspartate: step 4/5.</text>
</comment>
<comment type="subcellular location">
    <subcellularLocation>
        <location evidence="13">Cytoplasm</location>
    </subcellularLocation>
</comment>
<evidence type="ECO:0000313" key="17">
    <source>
        <dbReference type="Proteomes" id="UP000759246"/>
    </source>
</evidence>
<comment type="function">
    <text evidence="12 13">Catalyzes the ATP-dependent phosphorylation of L-homoserine to L-homoserine phosphate.</text>
</comment>
<proteinExistence type="inferred from homology"/>
<protein>
    <recommendedName>
        <fullName evidence="4 13">Homoserine kinase</fullName>
        <shortName evidence="13">HK</shortName>
        <shortName evidence="13">HSK</shortName>
        <ecNumber evidence="3 13">2.7.1.39</ecNumber>
    </recommendedName>
</protein>
<dbReference type="SUPFAM" id="SSF54211">
    <property type="entry name" value="Ribosomal protein S5 domain 2-like"/>
    <property type="match status" value="1"/>
</dbReference>
<evidence type="ECO:0000259" key="14">
    <source>
        <dbReference type="Pfam" id="PF00288"/>
    </source>
</evidence>
<evidence type="ECO:0000313" key="16">
    <source>
        <dbReference type="EMBL" id="MBF0965733.1"/>
    </source>
</evidence>
<dbReference type="InterPro" id="IPR006203">
    <property type="entry name" value="GHMP_knse_ATP-bd_CS"/>
</dbReference>
<dbReference type="PANTHER" id="PTHR20861:SF1">
    <property type="entry name" value="HOMOSERINE KINASE"/>
    <property type="match status" value="1"/>
</dbReference>
<evidence type="ECO:0000256" key="5">
    <source>
        <dbReference type="ARBA" id="ARBA00022605"/>
    </source>
</evidence>
<dbReference type="GO" id="GO:0005524">
    <property type="term" value="F:ATP binding"/>
    <property type="evidence" value="ECO:0007669"/>
    <property type="project" value="UniProtKB-UniRule"/>
</dbReference>
<dbReference type="GO" id="GO:0004413">
    <property type="term" value="F:homoserine kinase activity"/>
    <property type="evidence" value="ECO:0007669"/>
    <property type="project" value="UniProtKB-UniRule"/>
</dbReference>
<evidence type="ECO:0000256" key="6">
    <source>
        <dbReference type="ARBA" id="ARBA00022679"/>
    </source>
</evidence>